<gene>
    <name evidence="3" type="primary">LOC102375864</name>
</gene>
<sequence>MATEGQAIRGVNHRSYGAVHQSHEVTNQERFDAIAPYHTTQAEVPSAPHPHLIDYKSEYEGTFLRNSGSDVPPPPELLNKHEDGPPPSQTNWNIPAVSEDIARDALIKYADSKLCYSRAPAVEMVFRDLKPFNTYRYSLETFTETRCTDVKTVPYNGEFVDSCMLGVPPLLWNIQVEVPPMFTDHVQRVKVPHTSLVKGCFDCAASGRICCGKCHGRGQIECWVCHGSRTWDHDNRCSHCSGRGHERCSSCSGQGLKKCDTCQGRGQMLSYTELQVKWKNNIFEYVVDQKCGFPAKRFKAVGGEKIFVDEQVMVYPVVNFPDPSINQASQNAVQQHHAQFASSARVLRQRQTIELIFLTQVEYEWKGTLYSYYVYGNENEVYAENYPKKCCCSVM</sequence>
<dbReference type="KEGG" id="asn:102375864"/>
<feature type="region of interest" description="Disordered" evidence="1">
    <location>
        <begin position="63"/>
        <end position="91"/>
    </location>
</feature>
<dbReference type="OrthoDB" id="3355217at2759"/>
<keyword evidence="2" id="KW-1185">Reference proteome</keyword>
<reference evidence="3" key="1">
    <citation type="submission" date="2025-08" db="UniProtKB">
        <authorList>
            <consortium name="RefSeq"/>
        </authorList>
    </citation>
    <scope>IDENTIFICATION</scope>
</reference>
<dbReference type="RefSeq" id="XP_006024207.1">
    <property type="nucleotide sequence ID" value="XM_006024145.3"/>
</dbReference>
<evidence type="ECO:0000313" key="3">
    <source>
        <dbReference type="RefSeq" id="XP_006024207.1"/>
    </source>
</evidence>
<dbReference type="InterPro" id="IPR052789">
    <property type="entry name" value="SSUH2_homolog"/>
</dbReference>
<dbReference type="Proteomes" id="UP000189705">
    <property type="component" value="Unplaced"/>
</dbReference>
<dbReference type="PANTHER" id="PTHR48465">
    <property type="entry name" value="PROTEIN SSUH2 HOMOLOG"/>
    <property type="match status" value="1"/>
</dbReference>
<organism evidence="2 3">
    <name type="scientific">Alligator sinensis</name>
    <name type="common">Chinese alligator</name>
    <dbReference type="NCBI Taxonomy" id="38654"/>
    <lineage>
        <taxon>Eukaryota</taxon>
        <taxon>Metazoa</taxon>
        <taxon>Chordata</taxon>
        <taxon>Craniata</taxon>
        <taxon>Vertebrata</taxon>
        <taxon>Euteleostomi</taxon>
        <taxon>Archelosauria</taxon>
        <taxon>Archosauria</taxon>
        <taxon>Crocodylia</taxon>
        <taxon>Alligatoridae</taxon>
        <taxon>Alligatorinae</taxon>
        <taxon>Alligator</taxon>
    </lineage>
</organism>
<dbReference type="GeneID" id="102375864"/>
<evidence type="ECO:0000256" key="1">
    <source>
        <dbReference type="SAM" id="MobiDB-lite"/>
    </source>
</evidence>
<accession>A0A1U7S201</accession>
<dbReference type="eggNOG" id="KOG2813">
    <property type="taxonomic scope" value="Eukaryota"/>
</dbReference>
<dbReference type="PANTHER" id="PTHR48465:SF1">
    <property type="entry name" value="PROTEIN SSUH2 HOMOLOG"/>
    <property type="match status" value="1"/>
</dbReference>
<dbReference type="AlphaFoldDB" id="A0A1U7S201"/>
<dbReference type="InParanoid" id="A0A1U7S201"/>
<evidence type="ECO:0000313" key="2">
    <source>
        <dbReference type="Proteomes" id="UP000189705"/>
    </source>
</evidence>
<proteinExistence type="predicted"/>
<protein>
    <submittedName>
        <fullName evidence="3">Protein SSUH2 homolog</fullName>
    </submittedName>
</protein>
<name>A0A1U7S201_ALLSI</name>